<keyword evidence="3" id="KW-0813">Transport</keyword>
<accession>A0A7S4E344</accession>
<evidence type="ECO:0000256" key="6">
    <source>
        <dbReference type="ARBA" id="ARBA00022989"/>
    </source>
</evidence>
<gene>
    <name evidence="14" type="ORF">PCAL00307_LOCUS2497</name>
    <name evidence="15" type="ORF">PECAL_5P02580</name>
</gene>
<keyword evidence="11" id="KW-0868">Chloride</keyword>
<dbReference type="GO" id="GO:0034707">
    <property type="term" value="C:chloride channel complex"/>
    <property type="evidence" value="ECO:0007669"/>
    <property type="project" value="UniProtKB-KW"/>
</dbReference>
<evidence type="ECO:0000313" key="16">
    <source>
        <dbReference type="Proteomes" id="UP000789595"/>
    </source>
</evidence>
<name>A0A7S4E344_9STRA</name>
<evidence type="ECO:0000313" key="14">
    <source>
        <dbReference type="EMBL" id="CAE0687063.1"/>
    </source>
</evidence>
<dbReference type="Proteomes" id="UP000789595">
    <property type="component" value="Unassembled WGS sequence"/>
</dbReference>
<reference evidence="15" key="2">
    <citation type="submission" date="2021-11" db="EMBL/GenBank/DDBJ databases">
        <authorList>
            <consortium name="Genoscope - CEA"/>
            <person name="William W."/>
        </authorList>
    </citation>
    <scope>NUCLEOTIDE SEQUENCE</scope>
</reference>
<keyword evidence="16" id="KW-1185">Reference proteome</keyword>
<sequence length="500" mass="53610">MRPPLRRLQAALESTDDEAKTDTVELLWEMGPKPDLEDWGERDPYGQQLAELAVVCTGVGLALLIFYALYRCCLSFRACCCKDKCCTCVETKTKGKGAAFRLVLMFLLLGTLCSLLAYSRGQRLVVDAVFSVAKSVERVSKVIGSLQAILGSCSSSVADVTRRINTIECAVADQQTTDLLNSSLATLSEVNKTLTALAPGLARFKDAADDLEAELVTSPQGAEPWNGKGRVQYWLEVGVPAFVSAPFVVFVMLTIVGLFFSCCKCKRPTSCCLNLGACWAGGPGLTMALVIFVALFVISITAADFCYLGPSKVLTQRAEGNEYAGYYLSGCMGENPLGAEVNNVAASVSNLTAVTTALDALPACGNINGIEICPDEPICSGVDEASQALEDARLVLDQAVLDLKRDVLNCSVFEPIIEHAFYDGVCEEAVEGLYSIWAVVVAAAVFTYMTLLVLPFATASFAQDFFPPEKPEKKLYGGKSGIRHEELKAHNAGASPLGRV</sequence>
<evidence type="ECO:0000256" key="7">
    <source>
        <dbReference type="ARBA" id="ARBA00023065"/>
    </source>
</evidence>
<keyword evidence="12" id="KW-0407">Ion channel</keyword>
<organism evidence="14">
    <name type="scientific">Pelagomonas calceolata</name>
    <dbReference type="NCBI Taxonomy" id="35677"/>
    <lineage>
        <taxon>Eukaryota</taxon>
        <taxon>Sar</taxon>
        <taxon>Stramenopiles</taxon>
        <taxon>Ochrophyta</taxon>
        <taxon>Pelagophyceae</taxon>
        <taxon>Pelagomonadales</taxon>
        <taxon>Pelagomonadaceae</taxon>
        <taxon>Pelagomonas</taxon>
    </lineage>
</organism>
<evidence type="ECO:0000256" key="2">
    <source>
        <dbReference type="ARBA" id="ARBA00009849"/>
    </source>
</evidence>
<dbReference type="GO" id="GO:0072320">
    <property type="term" value="F:volume-sensitive chloride channel activity"/>
    <property type="evidence" value="ECO:0007669"/>
    <property type="project" value="TreeGrafter"/>
</dbReference>
<keyword evidence="8 13" id="KW-0472">Membrane</keyword>
<dbReference type="GO" id="GO:0005886">
    <property type="term" value="C:plasma membrane"/>
    <property type="evidence" value="ECO:0007669"/>
    <property type="project" value="UniProtKB-SubCell"/>
</dbReference>
<evidence type="ECO:0000256" key="3">
    <source>
        <dbReference type="ARBA" id="ARBA00022448"/>
    </source>
</evidence>
<feature type="transmembrane region" description="Helical" evidence="13">
    <location>
        <begin position="49"/>
        <end position="70"/>
    </location>
</feature>
<dbReference type="InterPro" id="IPR006990">
    <property type="entry name" value="Tweety"/>
</dbReference>
<dbReference type="GO" id="GO:0005229">
    <property type="term" value="F:intracellularly calcium-gated chloride channel activity"/>
    <property type="evidence" value="ECO:0007669"/>
    <property type="project" value="TreeGrafter"/>
</dbReference>
<evidence type="ECO:0008006" key="17">
    <source>
        <dbReference type="Google" id="ProtNLM"/>
    </source>
</evidence>
<evidence type="ECO:0000313" key="15">
    <source>
        <dbReference type="EMBL" id="CAH0375719.1"/>
    </source>
</evidence>
<evidence type="ECO:0000256" key="1">
    <source>
        <dbReference type="ARBA" id="ARBA00004651"/>
    </source>
</evidence>
<evidence type="ECO:0000256" key="5">
    <source>
        <dbReference type="ARBA" id="ARBA00022692"/>
    </source>
</evidence>
<dbReference type="PANTHER" id="PTHR12424:SF8">
    <property type="entry name" value="PROTEIN TWEETY"/>
    <property type="match status" value="1"/>
</dbReference>
<proteinExistence type="inferred from homology"/>
<feature type="transmembrane region" description="Helical" evidence="13">
    <location>
        <begin position="434"/>
        <end position="457"/>
    </location>
</feature>
<comment type="subcellular location">
    <subcellularLocation>
        <location evidence="1">Cell membrane</location>
        <topology evidence="1">Multi-pass membrane protein</topology>
    </subcellularLocation>
</comment>
<comment type="similarity">
    <text evidence="2">Belongs to the tweety family.</text>
</comment>
<evidence type="ECO:0000256" key="11">
    <source>
        <dbReference type="ARBA" id="ARBA00023214"/>
    </source>
</evidence>
<keyword evidence="10" id="KW-0325">Glycoprotein</keyword>
<dbReference type="EMBL" id="CAKKNE010000005">
    <property type="protein sequence ID" value="CAH0375719.1"/>
    <property type="molecule type" value="Genomic_DNA"/>
</dbReference>
<feature type="transmembrane region" description="Helical" evidence="13">
    <location>
        <begin position="99"/>
        <end position="118"/>
    </location>
</feature>
<evidence type="ECO:0000256" key="10">
    <source>
        <dbReference type="ARBA" id="ARBA00023180"/>
    </source>
</evidence>
<evidence type="ECO:0000256" key="4">
    <source>
        <dbReference type="ARBA" id="ARBA00022475"/>
    </source>
</evidence>
<dbReference type="PANTHER" id="PTHR12424">
    <property type="entry name" value="TWEETY-RELATED"/>
    <property type="match status" value="1"/>
</dbReference>
<feature type="transmembrane region" description="Helical" evidence="13">
    <location>
        <begin position="237"/>
        <end position="260"/>
    </location>
</feature>
<evidence type="ECO:0000256" key="13">
    <source>
        <dbReference type="SAM" id="Phobius"/>
    </source>
</evidence>
<evidence type="ECO:0000256" key="8">
    <source>
        <dbReference type="ARBA" id="ARBA00023136"/>
    </source>
</evidence>
<keyword evidence="6 13" id="KW-1133">Transmembrane helix</keyword>
<keyword evidence="7" id="KW-0406">Ion transport</keyword>
<protein>
    <recommendedName>
        <fullName evidence="17">Protein tweety homolog</fullName>
    </recommendedName>
</protein>
<reference evidence="14" key="1">
    <citation type="submission" date="2021-01" db="EMBL/GenBank/DDBJ databases">
        <authorList>
            <person name="Corre E."/>
            <person name="Pelletier E."/>
            <person name="Niang G."/>
            <person name="Scheremetjew M."/>
            <person name="Finn R."/>
            <person name="Kale V."/>
            <person name="Holt S."/>
            <person name="Cochrane G."/>
            <person name="Meng A."/>
            <person name="Brown T."/>
            <person name="Cohen L."/>
        </authorList>
    </citation>
    <scope>NUCLEOTIDE SEQUENCE</scope>
    <source>
        <strain evidence="14">CCMP1756</strain>
    </source>
</reference>
<evidence type="ECO:0000256" key="9">
    <source>
        <dbReference type="ARBA" id="ARBA00023173"/>
    </source>
</evidence>
<dbReference type="EMBL" id="HBIW01002976">
    <property type="protein sequence ID" value="CAE0687063.1"/>
    <property type="molecule type" value="Transcribed_RNA"/>
</dbReference>
<keyword evidence="5 13" id="KW-0812">Transmembrane</keyword>
<keyword evidence="9" id="KW-0869">Chloride channel</keyword>
<evidence type="ECO:0000256" key="12">
    <source>
        <dbReference type="ARBA" id="ARBA00023303"/>
    </source>
</evidence>
<dbReference type="AlphaFoldDB" id="A0A7S4E344"/>
<keyword evidence="4" id="KW-1003">Cell membrane</keyword>
<feature type="transmembrane region" description="Helical" evidence="13">
    <location>
        <begin position="272"/>
        <end position="298"/>
    </location>
</feature>